<comment type="caution">
    <text evidence="2">The sequence shown here is derived from an EMBL/GenBank/DDBJ whole genome shotgun (WGS) entry which is preliminary data.</text>
</comment>
<dbReference type="PANTHER" id="PTHR47331">
    <property type="entry name" value="PHD-TYPE DOMAIN-CONTAINING PROTEIN"/>
    <property type="match status" value="1"/>
</dbReference>
<evidence type="ECO:0000259" key="1">
    <source>
        <dbReference type="Pfam" id="PF17921"/>
    </source>
</evidence>
<dbReference type="Gene3D" id="1.10.340.70">
    <property type="match status" value="1"/>
</dbReference>
<evidence type="ECO:0000313" key="2">
    <source>
        <dbReference type="EMBL" id="CAG2237580.1"/>
    </source>
</evidence>
<reference evidence="2" key="1">
    <citation type="submission" date="2021-03" db="EMBL/GenBank/DDBJ databases">
        <authorList>
            <person name="Bekaert M."/>
        </authorList>
    </citation>
    <scope>NUCLEOTIDE SEQUENCE</scope>
</reference>
<proteinExistence type="predicted"/>
<sequence length="219" mass="25533">MSGISEIIKLSRFSSLKKLLRVTSYVLKFVRNCRDSKPYQLRRKHIHTQENITNEEIQYAVHLWIKDVQNERFMDEKEKISNNLGSKELPLLKQLRLFIDDESIIRCGGRIHNSSLDSCTKFPILLPKKHKFTDLIILDAHLKMLHSGSGQTVTQIRQSYWIPSIRQCVNNIIQKCIQCRKVMGKSFMQQDSPPLPKDRVRFVPTTGGGFWETIPFTTF</sequence>
<protein>
    <recommendedName>
        <fullName evidence="1">Integrase zinc-binding domain-containing protein</fullName>
    </recommendedName>
</protein>
<dbReference type="Proteomes" id="UP000683360">
    <property type="component" value="Unassembled WGS sequence"/>
</dbReference>
<dbReference type="PANTHER" id="PTHR47331:SF1">
    <property type="entry name" value="GAG-LIKE PROTEIN"/>
    <property type="match status" value="1"/>
</dbReference>
<feature type="domain" description="Integrase zinc-binding" evidence="1">
    <location>
        <begin position="130"/>
        <end position="181"/>
    </location>
</feature>
<evidence type="ECO:0000313" key="3">
    <source>
        <dbReference type="Proteomes" id="UP000683360"/>
    </source>
</evidence>
<name>A0A8S3U1Y5_MYTED</name>
<keyword evidence="3" id="KW-1185">Reference proteome</keyword>
<gene>
    <name evidence="2" type="ORF">MEDL_50023</name>
</gene>
<dbReference type="OrthoDB" id="6434594at2759"/>
<dbReference type="Pfam" id="PF17921">
    <property type="entry name" value="Integrase_H2C2"/>
    <property type="match status" value="1"/>
</dbReference>
<dbReference type="EMBL" id="CAJPWZ010002392">
    <property type="protein sequence ID" value="CAG2237580.1"/>
    <property type="molecule type" value="Genomic_DNA"/>
</dbReference>
<dbReference type="InterPro" id="IPR041588">
    <property type="entry name" value="Integrase_H2C2"/>
</dbReference>
<dbReference type="AlphaFoldDB" id="A0A8S3U1Y5"/>
<organism evidence="2 3">
    <name type="scientific">Mytilus edulis</name>
    <name type="common">Blue mussel</name>
    <dbReference type="NCBI Taxonomy" id="6550"/>
    <lineage>
        <taxon>Eukaryota</taxon>
        <taxon>Metazoa</taxon>
        <taxon>Spiralia</taxon>
        <taxon>Lophotrochozoa</taxon>
        <taxon>Mollusca</taxon>
        <taxon>Bivalvia</taxon>
        <taxon>Autobranchia</taxon>
        <taxon>Pteriomorphia</taxon>
        <taxon>Mytilida</taxon>
        <taxon>Mytiloidea</taxon>
        <taxon>Mytilidae</taxon>
        <taxon>Mytilinae</taxon>
        <taxon>Mytilus</taxon>
    </lineage>
</organism>
<accession>A0A8S3U1Y5</accession>